<dbReference type="HOGENOM" id="CLU_004966_1_0_1"/>
<dbReference type="AlphaFoldDB" id="A0A0D0D0P4"/>
<proteinExistence type="predicted"/>
<accession>A0A0D0D0P4</accession>
<dbReference type="Pfam" id="PF18721">
    <property type="entry name" value="CxC6"/>
    <property type="match status" value="1"/>
</dbReference>
<evidence type="ECO:0000313" key="3">
    <source>
        <dbReference type="Proteomes" id="UP000054538"/>
    </source>
</evidence>
<sequence length="285" mass="32102">MEGIGQEAYPHACDKYFVVVEDNSGCKICDGNTIGHPCCAVHDCKKPLDSHCLRFCSDHQHLGEICAVDGCNSPCASGQLELPYYKLTKALFQLHARLKKAGVSIPTDSVSGSEDAKTAEESVECEGKSEQGNHNHLRARFGDFSKAVFPTPQSTPEYFIFDNNCKLRAHQEAIHDTHFSQTGFPVDVFHFNSKHKEIDLYCQHHCNPAAFPDLIENVKWCFNTSISEQTNVWLGGYQAILCSMSVHRYNFYLDEMIKRRNRYIISEKLKKGDSPTVQLTFKSIA</sequence>
<dbReference type="Proteomes" id="UP000054538">
    <property type="component" value="Unassembled WGS sequence"/>
</dbReference>
<reference evidence="2 3" key="1">
    <citation type="submission" date="2014-04" db="EMBL/GenBank/DDBJ databases">
        <authorList>
            <consortium name="DOE Joint Genome Institute"/>
            <person name="Kuo A."/>
            <person name="Kohler A."/>
            <person name="Jargeat P."/>
            <person name="Nagy L.G."/>
            <person name="Floudas D."/>
            <person name="Copeland A."/>
            <person name="Barry K.W."/>
            <person name="Cichocki N."/>
            <person name="Veneault-Fourrey C."/>
            <person name="LaButti K."/>
            <person name="Lindquist E.A."/>
            <person name="Lipzen A."/>
            <person name="Lundell T."/>
            <person name="Morin E."/>
            <person name="Murat C."/>
            <person name="Sun H."/>
            <person name="Tunlid A."/>
            <person name="Henrissat B."/>
            <person name="Grigoriev I.V."/>
            <person name="Hibbett D.S."/>
            <person name="Martin F."/>
            <person name="Nordberg H.P."/>
            <person name="Cantor M.N."/>
            <person name="Hua S.X."/>
        </authorList>
    </citation>
    <scope>NUCLEOTIDE SEQUENCE [LARGE SCALE GENOMIC DNA]</scope>
    <source>
        <strain evidence="2 3">Ve08.2h10</strain>
    </source>
</reference>
<gene>
    <name evidence="2" type="ORF">PAXRUDRAFT_35835</name>
</gene>
<feature type="domain" description="CxC6 like cysteine cluster associated with KDZ" evidence="1">
    <location>
        <begin position="28"/>
        <end position="79"/>
    </location>
</feature>
<organism evidence="2 3">
    <name type="scientific">Paxillus rubicundulus Ve08.2h10</name>
    <dbReference type="NCBI Taxonomy" id="930991"/>
    <lineage>
        <taxon>Eukaryota</taxon>
        <taxon>Fungi</taxon>
        <taxon>Dikarya</taxon>
        <taxon>Basidiomycota</taxon>
        <taxon>Agaricomycotina</taxon>
        <taxon>Agaricomycetes</taxon>
        <taxon>Agaricomycetidae</taxon>
        <taxon>Boletales</taxon>
        <taxon>Paxilineae</taxon>
        <taxon>Paxillaceae</taxon>
        <taxon>Paxillus</taxon>
    </lineage>
</organism>
<name>A0A0D0D0P4_9AGAM</name>
<protein>
    <recommendedName>
        <fullName evidence="1">CxC6 like cysteine cluster associated with KDZ domain-containing protein</fullName>
    </recommendedName>
</protein>
<evidence type="ECO:0000313" key="2">
    <source>
        <dbReference type="EMBL" id="KIK81568.1"/>
    </source>
</evidence>
<dbReference type="OrthoDB" id="2501483at2759"/>
<keyword evidence="3" id="KW-1185">Reference proteome</keyword>
<dbReference type="STRING" id="930991.A0A0D0D0P4"/>
<dbReference type="EMBL" id="KN825774">
    <property type="protein sequence ID" value="KIK81568.1"/>
    <property type="molecule type" value="Genomic_DNA"/>
</dbReference>
<evidence type="ECO:0000259" key="1">
    <source>
        <dbReference type="Pfam" id="PF18721"/>
    </source>
</evidence>
<dbReference type="InParanoid" id="A0A0D0D0P4"/>
<reference evidence="3" key="2">
    <citation type="submission" date="2015-01" db="EMBL/GenBank/DDBJ databases">
        <title>Evolutionary Origins and Diversification of the Mycorrhizal Mutualists.</title>
        <authorList>
            <consortium name="DOE Joint Genome Institute"/>
            <consortium name="Mycorrhizal Genomics Consortium"/>
            <person name="Kohler A."/>
            <person name="Kuo A."/>
            <person name="Nagy L.G."/>
            <person name="Floudas D."/>
            <person name="Copeland A."/>
            <person name="Barry K.W."/>
            <person name="Cichocki N."/>
            <person name="Veneault-Fourrey C."/>
            <person name="LaButti K."/>
            <person name="Lindquist E.A."/>
            <person name="Lipzen A."/>
            <person name="Lundell T."/>
            <person name="Morin E."/>
            <person name="Murat C."/>
            <person name="Riley R."/>
            <person name="Ohm R."/>
            <person name="Sun H."/>
            <person name="Tunlid A."/>
            <person name="Henrissat B."/>
            <person name="Grigoriev I.V."/>
            <person name="Hibbett D.S."/>
            <person name="Martin F."/>
        </authorList>
    </citation>
    <scope>NUCLEOTIDE SEQUENCE [LARGE SCALE GENOMIC DNA]</scope>
    <source>
        <strain evidence="3">Ve08.2h10</strain>
    </source>
</reference>
<dbReference type="InterPro" id="IPR040898">
    <property type="entry name" value="CxC6"/>
</dbReference>